<evidence type="ECO:0000313" key="2">
    <source>
        <dbReference type="EMBL" id="CEK99754.1"/>
    </source>
</evidence>
<feature type="compositionally biased region" description="Basic and acidic residues" evidence="1">
    <location>
        <begin position="105"/>
        <end position="116"/>
    </location>
</feature>
<feature type="non-terminal residue" evidence="2">
    <location>
        <position position="116"/>
    </location>
</feature>
<feature type="non-terminal residue" evidence="2">
    <location>
        <position position="1"/>
    </location>
</feature>
<evidence type="ECO:0000256" key="1">
    <source>
        <dbReference type="SAM" id="MobiDB-lite"/>
    </source>
</evidence>
<protein>
    <submittedName>
        <fullName evidence="2">Uncharacterized protein</fullName>
    </submittedName>
</protein>
<dbReference type="EMBL" id="HACG01052883">
    <property type="protein sequence ID" value="CEK99754.1"/>
    <property type="molecule type" value="Transcribed_RNA"/>
</dbReference>
<accession>A0A0B7C2Q2</accession>
<feature type="region of interest" description="Disordered" evidence="1">
    <location>
        <begin position="87"/>
        <end position="116"/>
    </location>
</feature>
<gene>
    <name evidence="2" type="primary">ORF222057</name>
</gene>
<proteinExistence type="predicted"/>
<organism evidence="2">
    <name type="scientific">Arion vulgaris</name>
    <dbReference type="NCBI Taxonomy" id="1028688"/>
    <lineage>
        <taxon>Eukaryota</taxon>
        <taxon>Metazoa</taxon>
        <taxon>Spiralia</taxon>
        <taxon>Lophotrochozoa</taxon>
        <taxon>Mollusca</taxon>
        <taxon>Gastropoda</taxon>
        <taxon>Heterobranchia</taxon>
        <taxon>Euthyneura</taxon>
        <taxon>Panpulmonata</taxon>
        <taxon>Eupulmonata</taxon>
        <taxon>Stylommatophora</taxon>
        <taxon>Helicina</taxon>
        <taxon>Arionoidea</taxon>
        <taxon>Arionidae</taxon>
        <taxon>Arion</taxon>
    </lineage>
</organism>
<dbReference type="AlphaFoldDB" id="A0A0B7C2Q2"/>
<name>A0A0B7C2Q2_9EUPU</name>
<sequence length="116" mass="13179">EELDSTVQNILHSIGFNFDLSKRMQELARLKKKQLDTLNTGNINQSASFLGNSENLMQDVRAALFSDNQEETDIKHLIKVERVGTQKDGWSDSSHAGTNFIRGSRSPEHIYRNTDE</sequence>
<reference evidence="2" key="1">
    <citation type="submission" date="2014-12" db="EMBL/GenBank/DDBJ databases">
        <title>Insight into the proteome of Arion vulgaris.</title>
        <authorList>
            <person name="Aradska J."/>
            <person name="Bulat T."/>
            <person name="Smidak R."/>
            <person name="Sarate P."/>
            <person name="Gangsoo J."/>
            <person name="Sialana F."/>
            <person name="Bilban M."/>
            <person name="Lubec G."/>
        </authorList>
    </citation>
    <scope>NUCLEOTIDE SEQUENCE</scope>
    <source>
        <tissue evidence="2">Skin</tissue>
    </source>
</reference>